<organism evidence="1 2">
    <name type="scientific">Deinococcus aerius</name>
    <dbReference type="NCBI Taxonomy" id="200253"/>
    <lineage>
        <taxon>Bacteria</taxon>
        <taxon>Thermotogati</taxon>
        <taxon>Deinococcota</taxon>
        <taxon>Deinococci</taxon>
        <taxon>Deinococcales</taxon>
        <taxon>Deinococcaceae</taxon>
        <taxon>Deinococcus</taxon>
    </lineage>
</organism>
<evidence type="ECO:0000313" key="2">
    <source>
        <dbReference type="Proteomes" id="UP000236569"/>
    </source>
</evidence>
<protein>
    <submittedName>
        <fullName evidence="1">Putative toxin-antitoxin system toxin component, PIN family</fullName>
    </submittedName>
</protein>
<keyword evidence="2" id="KW-1185">Reference proteome</keyword>
<name>A0A2I9DAC8_9DEIO</name>
<gene>
    <name evidence="1" type="ORF">DAERI_190019</name>
</gene>
<proteinExistence type="predicted"/>
<sequence length="113" mass="12546">MWRTFRARETQLVFGEALLLETQRVLDYASVARLGITSGMAFAAAADLLLLGEYHAPVVRHSWPSLSDPNDWHLLDLLYVAQPDALVTRDARVLAAGRALGMPVKMPEEVESE</sequence>
<comment type="caution">
    <text evidence="1">The sequence shown here is derived from an EMBL/GenBank/DDBJ whole genome shotgun (WGS) entry which is preliminary data.</text>
</comment>
<accession>A0A2I9DAC8</accession>
<dbReference type="EMBL" id="BFAG01000019">
    <property type="protein sequence ID" value="GBF07886.1"/>
    <property type="molecule type" value="Genomic_DNA"/>
</dbReference>
<evidence type="ECO:0000313" key="1">
    <source>
        <dbReference type="EMBL" id="GBF07886.1"/>
    </source>
</evidence>
<dbReference type="Proteomes" id="UP000236569">
    <property type="component" value="Unassembled WGS sequence"/>
</dbReference>
<dbReference type="AlphaFoldDB" id="A0A2I9DAC8"/>
<reference evidence="2" key="1">
    <citation type="submission" date="2018-01" db="EMBL/GenBank/DDBJ databases">
        <title>Draft Genome Sequence of the Radioresistant Bacterium Deinococcus aerius TR0125, Isolated from the Higher Atmosphere above Japan.</title>
        <authorList>
            <person name="Satoh K."/>
            <person name="Arai H."/>
            <person name="Sanzen T."/>
            <person name="Kawaguchi Y."/>
            <person name="Hayashi H."/>
            <person name="Yokobori S."/>
            <person name="Yamagishi A."/>
            <person name="Oono Y."/>
            <person name="Narumi I."/>
        </authorList>
    </citation>
    <scope>NUCLEOTIDE SEQUENCE [LARGE SCALE GENOMIC DNA]</scope>
    <source>
        <strain evidence="2">TR0125</strain>
    </source>
</reference>